<dbReference type="Proteomes" id="UP000507470">
    <property type="component" value="Unassembled WGS sequence"/>
</dbReference>
<dbReference type="AlphaFoldDB" id="A0A6J8CQA6"/>
<evidence type="ECO:0000313" key="4">
    <source>
        <dbReference type="Proteomes" id="UP000507470"/>
    </source>
</evidence>
<evidence type="ECO:0000256" key="1">
    <source>
        <dbReference type="SAM" id="MobiDB-lite"/>
    </source>
</evidence>
<name>A0A6J8CQA6_MYTCO</name>
<dbReference type="EMBL" id="CACVKT020005736">
    <property type="protein sequence ID" value="CAC5397656.1"/>
    <property type="molecule type" value="Genomic_DNA"/>
</dbReference>
<dbReference type="Pfam" id="PF16026">
    <property type="entry name" value="MIEAP"/>
    <property type="match status" value="1"/>
</dbReference>
<feature type="compositionally biased region" description="Basic and acidic residues" evidence="1">
    <location>
        <begin position="67"/>
        <end position="81"/>
    </location>
</feature>
<feature type="region of interest" description="Disordered" evidence="1">
    <location>
        <begin position="61"/>
        <end position="81"/>
    </location>
</feature>
<evidence type="ECO:0000313" key="3">
    <source>
        <dbReference type="EMBL" id="CAC5397656.1"/>
    </source>
</evidence>
<keyword evidence="4" id="KW-1185">Reference proteome</keyword>
<dbReference type="OrthoDB" id="6063961at2759"/>
<protein>
    <recommendedName>
        <fullName evidence="2">Mitochondria-eating protein C-terminal domain-containing protein</fullName>
    </recommendedName>
</protein>
<evidence type="ECO:0000259" key="2">
    <source>
        <dbReference type="Pfam" id="PF16026"/>
    </source>
</evidence>
<gene>
    <name evidence="3" type="ORF">MCOR_32077</name>
</gene>
<accession>A0A6J8CQA6</accession>
<sequence>MSLIRFILMGRRKTYNVAECSKYERQINPEEDMEYTYWCCFPRKKKKRANCNNVTSTSIWSETSKGQTKDEGTDKQVHHEDTQVTMDSLKRELEECKKDLIQCHQEKNELVLRLSELMGKQLQENNPQITNLNDPNRPQKLAEMLSDIYDNEWLDAFTGLQSQNEKLDEQSAVDILLNLLKVIYEETLDQVGKLSSHIQEWFVGNQQCPHTRILEFVVSISSCVIQHLQGEIEKVLSAKSKDSIISICTDYIHRCVEMCFYMRIKSPEMYLQFDCAINNIDKTSFKPYTKDGDILDYVVWPALFLFKEGPSMNRGVVQCK</sequence>
<reference evidence="3 4" key="1">
    <citation type="submission" date="2020-06" db="EMBL/GenBank/DDBJ databases">
        <authorList>
            <person name="Li R."/>
            <person name="Bekaert M."/>
        </authorList>
    </citation>
    <scope>NUCLEOTIDE SEQUENCE [LARGE SCALE GENOMIC DNA]</scope>
    <source>
        <strain evidence="4">wild</strain>
    </source>
</reference>
<dbReference type="InterPro" id="IPR031981">
    <property type="entry name" value="MIEAP_C"/>
</dbReference>
<proteinExistence type="predicted"/>
<feature type="domain" description="Mitochondria-eating protein C-terminal" evidence="2">
    <location>
        <begin position="137"/>
        <end position="317"/>
    </location>
</feature>
<organism evidence="3 4">
    <name type="scientific">Mytilus coruscus</name>
    <name type="common">Sea mussel</name>
    <dbReference type="NCBI Taxonomy" id="42192"/>
    <lineage>
        <taxon>Eukaryota</taxon>
        <taxon>Metazoa</taxon>
        <taxon>Spiralia</taxon>
        <taxon>Lophotrochozoa</taxon>
        <taxon>Mollusca</taxon>
        <taxon>Bivalvia</taxon>
        <taxon>Autobranchia</taxon>
        <taxon>Pteriomorphia</taxon>
        <taxon>Mytilida</taxon>
        <taxon>Mytiloidea</taxon>
        <taxon>Mytilidae</taxon>
        <taxon>Mytilinae</taxon>
        <taxon>Mytilus</taxon>
    </lineage>
</organism>